<dbReference type="Proteomes" id="UP000030147">
    <property type="component" value="Unassembled WGS sequence"/>
</dbReference>
<dbReference type="PANTHER" id="PTHR44846:SF1">
    <property type="entry name" value="MANNOSYL-D-GLYCERATE TRANSPORT_METABOLISM SYSTEM REPRESSOR MNGR-RELATED"/>
    <property type="match status" value="1"/>
</dbReference>
<dbReference type="SMART" id="SM00345">
    <property type="entry name" value="HTH_GNTR"/>
    <property type="match status" value="1"/>
</dbReference>
<reference evidence="5 6" key="1">
    <citation type="journal article" date="2015" name="Stand. Genomic Sci.">
        <title>High quality draft genome sequence of the moderately halophilic bacterium Pontibacillus yanchengensis Y32(T) and comparison among Pontibacillus genomes.</title>
        <authorList>
            <person name="Huang J."/>
            <person name="Qiao Z.X."/>
            <person name="Tang J.W."/>
            <person name="Wang G."/>
        </authorList>
    </citation>
    <scope>NUCLEOTIDE SEQUENCE [LARGE SCALE GENOMIC DNA]</scope>
    <source>
        <strain evidence="5 6">Y32</strain>
    </source>
</reference>
<dbReference type="AlphaFoldDB" id="A0A0A2TRN3"/>
<proteinExistence type="predicted"/>
<evidence type="ECO:0000313" key="6">
    <source>
        <dbReference type="Proteomes" id="UP000030147"/>
    </source>
</evidence>
<dbReference type="EMBL" id="AVBF01000043">
    <property type="protein sequence ID" value="KGP71905.1"/>
    <property type="molecule type" value="Genomic_DNA"/>
</dbReference>
<keyword evidence="2" id="KW-0238">DNA-binding</keyword>
<dbReference type="SUPFAM" id="SSF46785">
    <property type="entry name" value="Winged helix' DNA-binding domain"/>
    <property type="match status" value="1"/>
</dbReference>
<keyword evidence="6" id="KW-1185">Reference proteome</keyword>
<feature type="domain" description="HTH gntR-type" evidence="4">
    <location>
        <begin position="8"/>
        <end position="76"/>
    </location>
</feature>
<dbReference type="InterPro" id="IPR028978">
    <property type="entry name" value="Chorismate_lyase_/UTRA_dom_sf"/>
</dbReference>
<dbReference type="SMART" id="SM00866">
    <property type="entry name" value="UTRA"/>
    <property type="match status" value="1"/>
</dbReference>
<dbReference type="InterPro" id="IPR036390">
    <property type="entry name" value="WH_DNA-bd_sf"/>
</dbReference>
<organism evidence="5 6">
    <name type="scientific">Pontibacillus yanchengensis Y32</name>
    <dbReference type="NCBI Taxonomy" id="1385514"/>
    <lineage>
        <taxon>Bacteria</taxon>
        <taxon>Bacillati</taxon>
        <taxon>Bacillota</taxon>
        <taxon>Bacilli</taxon>
        <taxon>Bacillales</taxon>
        <taxon>Bacillaceae</taxon>
        <taxon>Pontibacillus</taxon>
    </lineage>
</organism>
<dbReference type="Pfam" id="PF00392">
    <property type="entry name" value="GntR"/>
    <property type="match status" value="1"/>
</dbReference>
<evidence type="ECO:0000256" key="3">
    <source>
        <dbReference type="ARBA" id="ARBA00023163"/>
    </source>
</evidence>
<dbReference type="RefSeq" id="WP_036821496.1">
    <property type="nucleotide sequence ID" value="NZ_AVBF01000043.1"/>
</dbReference>
<accession>A0A0A2TRN3</accession>
<dbReference type="CDD" id="cd07377">
    <property type="entry name" value="WHTH_GntR"/>
    <property type="match status" value="1"/>
</dbReference>
<protein>
    <submittedName>
        <fullName evidence="5">GntR family transcriptional regulator</fullName>
    </submittedName>
</protein>
<dbReference type="PANTHER" id="PTHR44846">
    <property type="entry name" value="MANNOSYL-D-GLYCERATE TRANSPORT/METABOLISM SYSTEM REPRESSOR MNGR-RELATED"/>
    <property type="match status" value="1"/>
</dbReference>
<comment type="caution">
    <text evidence="5">The sequence shown here is derived from an EMBL/GenBank/DDBJ whole genome shotgun (WGS) entry which is preliminary data.</text>
</comment>
<evidence type="ECO:0000313" key="5">
    <source>
        <dbReference type="EMBL" id="KGP71905.1"/>
    </source>
</evidence>
<dbReference type="FunFam" id="1.10.10.10:FF:000079">
    <property type="entry name" value="GntR family transcriptional regulator"/>
    <property type="match status" value="1"/>
</dbReference>
<dbReference type="PRINTS" id="PR00035">
    <property type="entry name" value="HTHGNTR"/>
</dbReference>
<sequence>MIDKNSPVPIYYQIEEAIKSQIINGVLQPGDALPSEREYTEQYNISRMTVRQAISNLVHAGYLYRQKGRGTFVSKQKIEKNLQGLTSFSEDMRARGMKPGNRLVGFEIIPAPSSIAAKLKIEEHTPIYEIKRIRLADEKPMAYERTYIPANLVKGLTEEHIKGSLYDYLEDTLHLVIESATHEIESALANEFEMKMLEVPENSSILLIKRQTFLQDGTPLEVVESSYRSDRYKFMTHMIRN</sequence>
<keyword evidence="1" id="KW-0805">Transcription regulation</keyword>
<keyword evidence="3" id="KW-0804">Transcription</keyword>
<dbReference type="GO" id="GO:0045892">
    <property type="term" value="P:negative regulation of DNA-templated transcription"/>
    <property type="evidence" value="ECO:0007669"/>
    <property type="project" value="TreeGrafter"/>
</dbReference>
<dbReference type="OrthoDB" id="9815017at2"/>
<dbReference type="SUPFAM" id="SSF64288">
    <property type="entry name" value="Chorismate lyase-like"/>
    <property type="match status" value="1"/>
</dbReference>
<evidence type="ECO:0000256" key="1">
    <source>
        <dbReference type="ARBA" id="ARBA00023015"/>
    </source>
</evidence>
<evidence type="ECO:0000259" key="4">
    <source>
        <dbReference type="PROSITE" id="PS50949"/>
    </source>
</evidence>
<dbReference type="InterPro" id="IPR000524">
    <property type="entry name" value="Tscrpt_reg_HTH_GntR"/>
</dbReference>
<dbReference type="InterPro" id="IPR050679">
    <property type="entry name" value="Bact_HTH_transcr_reg"/>
</dbReference>
<gene>
    <name evidence="5" type="ORF">N782_14785</name>
</gene>
<dbReference type="InterPro" id="IPR036388">
    <property type="entry name" value="WH-like_DNA-bd_sf"/>
</dbReference>
<dbReference type="STRING" id="1385514.N782_14785"/>
<evidence type="ECO:0000256" key="2">
    <source>
        <dbReference type="ARBA" id="ARBA00023125"/>
    </source>
</evidence>
<dbReference type="PROSITE" id="PS50949">
    <property type="entry name" value="HTH_GNTR"/>
    <property type="match status" value="1"/>
</dbReference>
<dbReference type="Gene3D" id="3.40.1410.10">
    <property type="entry name" value="Chorismate lyase-like"/>
    <property type="match status" value="1"/>
</dbReference>
<dbReference type="eggNOG" id="COG2188">
    <property type="taxonomic scope" value="Bacteria"/>
</dbReference>
<dbReference type="Pfam" id="PF07702">
    <property type="entry name" value="UTRA"/>
    <property type="match status" value="1"/>
</dbReference>
<dbReference type="InterPro" id="IPR011663">
    <property type="entry name" value="UTRA"/>
</dbReference>
<dbReference type="GO" id="GO:0003677">
    <property type="term" value="F:DNA binding"/>
    <property type="evidence" value="ECO:0007669"/>
    <property type="project" value="UniProtKB-KW"/>
</dbReference>
<dbReference type="Gene3D" id="1.10.10.10">
    <property type="entry name" value="Winged helix-like DNA-binding domain superfamily/Winged helix DNA-binding domain"/>
    <property type="match status" value="1"/>
</dbReference>
<dbReference type="GO" id="GO:0003700">
    <property type="term" value="F:DNA-binding transcription factor activity"/>
    <property type="evidence" value="ECO:0007669"/>
    <property type="project" value="InterPro"/>
</dbReference>
<name>A0A0A2TRN3_9BACI</name>